<feature type="region of interest" description="Disordered" evidence="1">
    <location>
        <begin position="236"/>
        <end position="293"/>
    </location>
</feature>
<feature type="region of interest" description="Disordered" evidence="1">
    <location>
        <begin position="593"/>
        <end position="621"/>
    </location>
</feature>
<evidence type="ECO:0000313" key="3">
    <source>
        <dbReference type="Proteomes" id="UP000612055"/>
    </source>
</evidence>
<dbReference type="GO" id="GO:0006518">
    <property type="term" value="P:peptide metabolic process"/>
    <property type="evidence" value="ECO:0007669"/>
    <property type="project" value="TreeGrafter"/>
</dbReference>
<dbReference type="AlphaFoldDB" id="A0A835YDT0"/>
<dbReference type="Gene3D" id="1.10.1370.40">
    <property type="match status" value="1"/>
</dbReference>
<feature type="region of interest" description="Disordered" evidence="1">
    <location>
        <begin position="758"/>
        <end position="783"/>
    </location>
</feature>
<keyword evidence="3" id="KW-1185">Reference proteome</keyword>
<evidence type="ECO:0000313" key="2">
    <source>
        <dbReference type="EMBL" id="KAG2499747.1"/>
    </source>
</evidence>
<feature type="region of interest" description="Disordered" evidence="1">
    <location>
        <begin position="662"/>
        <end position="715"/>
    </location>
</feature>
<dbReference type="Proteomes" id="UP000612055">
    <property type="component" value="Unassembled WGS sequence"/>
</dbReference>
<comment type="caution">
    <text evidence="2">The sequence shown here is derived from an EMBL/GenBank/DDBJ whole genome shotgun (WGS) entry which is preliminary data.</text>
</comment>
<protein>
    <submittedName>
        <fullName evidence="2">Uncharacterized protein</fullName>
    </submittedName>
</protein>
<sequence length="1002" mass="102561">MARTVSRPQLVMPGRPRLDALLRAAALAPPGPEFLDRTDRLLALGRTVGAVCRHAAAEHVDPEWRTAAEDVAEACRKYDTFIWQASPDLLSKLELTTQRLASQLRRLNGQEAAGNNFTGGTPLQDSATQGLIRGTDLQVEQQATAAQGGAQASLRRQLRLAELLRRALLRGGAGLEDEEGLAALYAVRTAPSKSQQRLSRLLAAEREAVAAVAEAVAAGPRGVPLGLPLDELAQALRGHSSGPTPPAATGPGTPSGPDAGLGSDPRDENCMPNTDDSSSSNDATGAVSSGVQSDMEVVSQDPLLGPLMAAMTAAGVPVAELGLLPLTPAALRSVLRRHPSAAVRQAAYVHGLTPRLDEALRQYGRVAAVRQEVAAVQGCGSFSEYSFGGGGGGGGLALADAEAVVELLTAVAEDLTPAARAEVTELQAALAEAEASPSAVAHSPHRDASGAQGGAATSARNLEAWDVEYALELHGQRKRLNPEPHELRPYLRLGCVLRGLGALTQRLMGVGLQVLDNLDGNTPAALPQPAADRSRPSSRAQAAPEAEAGADAGRWNPRVVRVAVHGPRGLAGLVYVDPAGGYGTRQIRFPPGGWVEEHAGAGTNGGGGRPEGDALEGTSSYDPLPAVAVGLRWQWRDGCEGSAQALHELLHEMGHALHLTLAPGPLHAPHAPHGQEPSGRAQEGQGPWVQGQSGSAGSDGDGPQPAPAPGPSAAPMHFGALGGLGLDLLELPSSLMQTLAYDPGALAWICRSEAGDGEGATAAGTGLREPGSGAGPGPAPCADSEDQAMPLELRQRVAAGLAAENVGALAVQQKALAALVDQLVHGALLGGAAAQAERAAAVWSTVRGAYSALPTCPATLKELAAIPAVAHHPATFHAYVVALVTASALRLAAPPVPPPAPVPSAATSTTEAAGQAPPPDGFGGSIAPPWDALRREVYEMGSDVDPTERLVTLLTSAAAAWNVGEASAAEVRTHDGPRVQDVAPALAVLARLGRRLVGMEGS</sequence>
<dbReference type="PANTHER" id="PTHR11804">
    <property type="entry name" value="PROTEASE M3 THIMET OLIGOPEPTIDASE-RELATED"/>
    <property type="match status" value="1"/>
</dbReference>
<dbReference type="EMBL" id="JAEHOE010000006">
    <property type="protein sequence ID" value="KAG2499747.1"/>
    <property type="molecule type" value="Genomic_DNA"/>
</dbReference>
<feature type="region of interest" description="Disordered" evidence="1">
    <location>
        <begin position="523"/>
        <end position="551"/>
    </location>
</feature>
<feature type="compositionally biased region" description="Low complexity" evidence="1">
    <location>
        <begin position="662"/>
        <end position="674"/>
    </location>
</feature>
<organism evidence="2 3">
    <name type="scientific">Edaphochlamys debaryana</name>
    <dbReference type="NCBI Taxonomy" id="47281"/>
    <lineage>
        <taxon>Eukaryota</taxon>
        <taxon>Viridiplantae</taxon>
        <taxon>Chlorophyta</taxon>
        <taxon>core chlorophytes</taxon>
        <taxon>Chlorophyceae</taxon>
        <taxon>CS clade</taxon>
        <taxon>Chlamydomonadales</taxon>
        <taxon>Chlamydomonadales incertae sedis</taxon>
        <taxon>Edaphochlamys</taxon>
    </lineage>
</organism>
<feature type="compositionally biased region" description="Low complexity" evidence="1">
    <location>
        <begin position="249"/>
        <end position="260"/>
    </location>
</feature>
<reference evidence="2" key="1">
    <citation type="journal article" date="2020" name="bioRxiv">
        <title>Comparative genomics of Chlamydomonas.</title>
        <authorList>
            <person name="Craig R.J."/>
            <person name="Hasan A.R."/>
            <person name="Ness R.W."/>
            <person name="Keightley P.D."/>
        </authorList>
    </citation>
    <scope>NUCLEOTIDE SEQUENCE</scope>
    <source>
        <strain evidence="2">CCAP 11/70</strain>
    </source>
</reference>
<dbReference type="InterPro" id="IPR045090">
    <property type="entry name" value="Pept_M3A_M3B"/>
</dbReference>
<dbReference type="PANTHER" id="PTHR11804:SF79">
    <property type="entry name" value="MITOCHONDRIAL INTERMEDIATE PEPTIDASE"/>
    <property type="match status" value="1"/>
</dbReference>
<accession>A0A835YDT0</accession>
<gene>
    <name evidence="2" type="ORF">HYH03_002680</name>
</gene>
<feature type="region of interest" description="Disordered" evidence="1">
    <location>
        <begin position="895"/>
        <end position="926"/>
    </location>
</feature>
<name>A0A835YDT0_9CHLO</name>
<feature type="region of interest" description="Disordered" evidence="1">
    <location>
        <begin position="434"/>
        <end position="457"/>
    </location>
</feature>
<dbReference type="GO" id="GO:0006508">
    <property type="term" value="P:proteolysis"/>
    <property type="evidence" value="ECO:0007669"/>
    <property type="project" value="InterPro"/>
</dbReference>
<feature type="compositionally biased region" description="Low complexity" evidence="1">
    <location>
        <begin position="690"/>
        <end position="703"/>
    </location>
</feature>
<feature type="compositionally biased region" description="Low complexity" evidence="1">
    <location>
        <begin position="903"/>
        <end position="913"/>
    </location>
</feature>
<dbReference type="GO" id="GO:0004222">
    <property type="term" value="F:metalloendopeptidase activity"/>
    <property type="evidence" value="ECO:0007669"/>
    <property type="project" value="InterPro"/>
</dbReference>
<proteinExistence type="predicted"/>
<dbReference type="SUPFAM" id="SSF55486">
    <property type="entry name" value="Metalloproteases ('zincins'), catalytic domain"/>
    <property type="match status" value="1"/>
</dbReference>
<dbReference type="OrthoDB" id="548374at2759"/>
<evidence type="ECO:0000256" key="1">
    <source>
        <dbReference type="SAM" id="MobiDB-lite"/>
    </source>
</evidence>
<feature type="compositionally biased region" description="Low complexity" evidence="1">
    <location>
        <begin position="527"/>
        <end position="551"/>
    </location>
</feature>